<dbReference type="CDD" id="cd20293">
    <property type="entry name" value="cupin_HutD_N"/>
    <property type="match status" value="1"/>
</dbReference>
<dbReference type="InterPro" id="IPR010282">
    <property type="entry name" value="Uncharacterised_HutD/Ves"/>
</dbReference>
<name>A0A931J2J1_9BURK</name>
<gene>
    <name evidence="1" type="ORF">I7X39_15755</name>
</gene>
<keyword evidence="2" id="KW-1185">Reference proteome</keyword>
<evidence type="ECO:0000313" key="2">
    <source>
        <dbReference type="Proteomes" id="UP000613266"/>
    </source>
</evidence>
<proteinExistence type="predicted"/>
<reference evidence="1" key="1">
    <citation type="submission" date="2020-12" db="EMBL/GenBank/DDBJ databases">
        <title>The genome sequence of Inhella sp. 1Y17.</title>
        <authorList>
            <person name="Liu Y."/>
        </authorList>
    </citation>
    <scope>NUCLEOTIDE SEQUENCE</scope>
    <source>
        <strain evidence="1">1Y17</strain>
    </source>
</reference>
<dbReference type="EMBL" id="JAEDAK010000011">
    <property type="protein sequence ID" value="MBH9578346.1"/>
    <property type="molecule type" value="Genomic_DNA"/>
</dbReference>
<accession>A0A931J2J1</accession>
<dbReference type="Proteomes" id="UP000613266">
    <property type="component" value="Unassembled WGS sequence"/>
</dbReference>
<evidence type="ECO:0000313" key="1">
    <source>
        <dbReference type="EMBL" id="MBH9578346.1"/>
    </source>
</evidence>
<sequence>MQILLADSIPPTPWRNGGGQTRELFAEPAGADWRLRVSLADIEQDGPFSSFPGVQRHFAVLQGPGVELTLDGQALQLTPASEALAFDGAAAPGCRLLGGATRDLNLMLRERSGTLQRVRSDVEWDAPWPWRACFTVAPARLLDAAGTVHALPAWSLALDLPASPLRLQLDDAQPAYWLGAQVG</sequence>
<dbReference type="RefSeq" id="WP_198112116.1">
    <property type="nucleotide sequence ID" value="NZ_JAEDAK010000011.1"/>
</dbReference>
<dbReference type="InterPro" id="IPR014710">
    <property type="entry name" value="RmlC-like_jellyroll"/>
</dbReference>
<dbReference type="Pfam" id="PF05962">
    <property type="entry name" value="HutD"/>
    <property type="match status" value="1"/>
</dbReference>
<dbReference type="SUPFAM" id="SSF51182">
    <property type="entry name" value="RmlC-like cupins"/>
    <property type="match status" value="1"/>
</dbReference>
<comment type="caution">
    <text evidence="1">The sequence shown here is derived from an EMBL/GenBank/DDBJ whole genome shotgun (WGS) entry which is preliminary data.</text>
</comment>
<dbReference type="InterPro" id="IPR011051">
    <property type="entry name" value="RmlC_Cupin_sf"/>
</dbReference>
<dbReference type="PANTHER" id="PTHR37943:SF1">
    <property type="entry name" value="PROTEIN VES"/>
    <property type="match status" value="1"/>
</dbReference>
<organism evidence="1 2">
    <name type="scientific">Inhella proteolytica</name>
    <dbReference type="NCBI Taxonomy" id="2795029"/>
    <lineage>
        <taxon>Bacteria</taxon>
        <taxon>Pseudomonadati</taxon>
        <taxon>Pseudomonadota</taxon>
        <taxon>Betaproteobacteria</taxon>
        <taxon>Burkholderiales</taxon>
        <taxon>Sphaerotilaceae</taxon>
        <taxon>Inhella</taxon>
    </lineage>
</organism>
<protein>
    <submittedName>
        <fullName evidence="1">HutD family protein</fullName>
    </submittedName>
</protein>
<dbReference type="Gene3D" id="2.60.120.10">
    <property type="entry name" value="Jelly Rolls"/>
    <property type="match status" value="1"/>
</dbReference>
<dbReference type="AlphaFoldDB" id="A0A931J2J1"/>
<dbReference type="PANTHER" id="PTHR37943">
    <property type="entry name" value="PROTEIN VES"/>
    <property type="match status" value="1"/>
</dbReference>